<keyword evidence="2" id="KW-1185">Reference proteome</keyword>
<name>A0A512DY54_9PROT</name>
<evidence type="ECO:0000313" key="1">
    <source>
        <dbReference type="EMBL" id="GEO41403.1"/>
    </source>
</evidence>
<proteinExistence type="predicted"/>
<organism evidence="1 2">
    <name type="scientific">Skermanella aerolata</name>
    <dbReference type="NCBI Taxonomy" id="393310"/>
    <lineage>
        <taxon>Bacteria</taxon>
        <taxon>Pseudomonadati</taxon>
        <taxon>Pseudomonadota</taxon>
        <taxon>Alphaproteobacteria</taxon>
        <taxon>Rhodospirillales</taxon>
        <taxon>Azospirillaceae</taxon>
        <taxon>Skermanella</taxon>
    </lineage>
</organism>
<dbReference type="AlphaFoldDB" id="A0A512DY54"/>
<dbReference type="Proteomes" id="UP000321523">
    <property type="component" value="Unassembled WGS sequence"/>
</dbReference>
<accession>A0A512DY54</accession>
<sequence length="167" mass="18457">MWEDKAFLGSVLTSLVLTSLVGGALGGALIMALTNTVLSRIGLRSGDLTARIDDLCRDIERYADIGVHVWSMPTADLGVEGIRLRSALYGLQRRIEMWLDLLDRESWLFRFDAGDDLIALFEAVTGGDFPEANRAADPARCQDIQRRAAGLIVAIRRSRRSLLHGLF</sequence>
<dbReference type="OrthoDB" id="7356479at2"/>
<reference evidence="1 2" key="1">
    <citation type="submission" date="2019-07" db="EMBL/GenBank/DDBJ databases">
        <title>Whole genome shotgun sequence of Skermanella aerolata NBRC 106429.</title>
        <authorList>
            <person name="Hosoyama A."/>
            <person name="Uohara A."/>
            <person name="Ohji S."/>
            <person name="Ichikawa N."/>
        </authorList>
    </citation>
    <scope>NUCLEOTIDE SEQUENCE [LARGE SCALE GENOMIC DNA]</scope>
    <source>
        <strain evidence="1 2">NBRC 106429</strain>
    </source>
</reference>
<comment type="caution">
    <text evidence="1">The sequence shown here is derived from an EMBL/GenBank/DDBJ whole genome shotgun (WGS) entry which is preliminary data.</text>
</comment>
<dbReference type="RefSeq" id="WP_044432370.1">
    <property type="nucleotide sequence ID" value="NZ_BJYZ01000028.1"/>
</dbReference>
<evidence type="ECO:0000313" key="2">
    <source>
        <dbReference type="Proteomes" id="UP000321523"/>
    </source>
</evidence>
<gene>
    <name evidence="1" type="ORF">SAE02_55510</name>
</gene>
<protein>
    <submittedName>
        <fullName evidence="1">Uncharacterized protein</fullName>
    </submittedName>
</protein>
<dbReference type="EMBL" id="BJYZ01000028">
    <property type="protein sequence ID" value="GEO41403.1"/>
    <property type="molecule type" value="Genomic_DNA"/>
</dbReference>